<organism evidence="4 5">
    <name type="scientific">Diutina rugosa</name>
    <name type="common">Yeast</name>
    <name type="synonym">Candida rugosa</name>
    <dbReference type="NCBI Taxonomy" id="5481"/>
    <lineage>
        <taxon>Eukaryota</taxon>
        <taxon>Fungi</taxon>
        <taxon>Dikarya</taxon>
        <taxon>Ascomycota</taxon>
        <taxon>Saccharomycotina</taxon>
        <taxon>Pichiomycetes</taxon>
        <taxon>Debaryomycetaceae</taxon>
        <taxon>Diutina</taxon>
    </lineage>
</organism>
<reference evidence="4 5" key="1">
    <citation type="submission" date="2019-07" db="EMBL/GenBank/DDBJ databases">
        <title>Genome assembly of two rare yeast pathogens: Diutina rugosa and Trichomonascus ciferrii.</title>
        <authorList>
            <person name="Mixao V."/>
            <person name="Saus E."/>
            <person name="Hansen A."/>
            <person name="Lass-Flor C."/>
            <person name="Gabaldon T."/>
        </authorList>
    </citation>
    <scope>NUCLEOTIDE SEQUENCE [LARGE SCALE GENOMIC DNA]</scope>
    <source>
        <strain evidence="4 5">CBS 613</strain>
    </source>
</reference>
<dbReference type="SUPFAM" id="SSF100920">
    <property type="entry name" value="Heat shock protein 70kD (HSP70), peptide-binding domain"/>
    <property type="match status" value="1"/>
</dbReference>
<dbReference type="PRINTS" id="PR00301">
    <property type="entry name" value="HEATSHOCK70"/>
</dbReference>
<comment type="similarity">
    <text evidence="3">Belongs to the heat shock protein 70 family.</text>
</comment>
<evidence type="ECO:0000313" key="5">
    <source>
        <dbReference type="Proteomes" id="UP000449547"/>
    </source>
</evidence>
<dbReference type="InterPro" id="IPR029047">
    <property type="entry name" value="HSP70_peptide-bd_sf"/>
</dbReference>
<dbReference type="PROSITE" id="PS01036">
    <property type="entry name" value="HSP70_3"/>
    <property type="match status" value="1"/>
</dbReference>
<dbReference type="OrthoDB" id="2401965at2759"/>
<dbReference type="Pfam" id="PF00012">
    <property type="entry name" value="HSP70"/>
    <property type="match status" value="1"/>
</dbReference>
<dbReference type="FunFam" id="3.30.420.40:FF:000004">
    <property type="entry name" value="Molecular chaperone DnaK"/>
    <property type="match status" value="1"/>
</dbReference>
<dbReference type="GO" id="GO:0005524">
    <property type="term" value="F:ATP binding"/>
    <property type="evidence" value="ECO:0007669"/>
    <property type="project" value="UniProtKB-KW"/>
</dbReference>
<comment type="caution">
    <text evidence="4">The sequence shown here is derived from an EMBL/GenBank/DDBJ whole genome shotgun (WGS) entry which is preliminary data.</text>
</comment>
<evidence type="ECO:0000313" key="4">
    <source>
        <dbReference type="EMBL" id="KAA8897356.1"/>
    </source>
</evidence>
<dbReference type="NCBIfam" id="NF001413">
    <property type="entry name" value="PRK00290.1"/>
    <property type="match status" value="1"/>
</dbReference>
<dbReference type="Gene3D" id="2.60.34.10">
    <property type="entry name" value="Substrate Binding Domain Of DNAk, Chain A, domain 1"/>
    <property type="match status" value="1"/>
</dbReference>
<dbReference type="GeneID" id="54783984"/>
<dbReference type="InterPro" id="IPR013126">
    <property type="entry name" value="Hsp_70_fam"/>
</dbReference>
<dbReference type="InterPro" id="IPR043129">
    <property type="entry name" value="ATPase_NBD"/>
</dbReference>
<proteinExistence type="inferred from homology"/>
<dbReference type="Gene3D" id="3.90.640.10">
    <property type="entry name" value="Actin, Chain A, domain 4"/>
    <property type="match status" value="1"/>
</dbReference>
<dbReference type="PROSITE" id="PS00297">
    <property type="entry name" value="HSP70_1"/>
    <property type="match status" value="1"/>
</dbReference>
<dbReference type="PROSITE" id="PS00329">
    <property type="entry name" value="HSP70_2"/>
    <property type="match status" value="1"/>
</dbReference>
<dbReference type="AlphaFoldDB" id="A0A642UI64"/>
<evidence type="ECO:0000256" key="1">
    <source>
        <dbReference type="ARBA" id="ARBA00022741"/>
    </source>
</evidence>
<protein>
    <submittedName>
        <fullName evidence="4">Uncharacterized protein</fullName>
    </submittedName>
</protein>
<dbReference type="FunFam" id="3.90.640.10:FF:000003">
    <property type="entry name" value="Molecular chaperone DnaK"/>
    <property type="match status" value="1"/>
</dbReference>
<evidence type="ECO:0000256" key="2">
    <source>
        <dbReference type="ARBA" id="ARBA00022840"/>
    </source>
</evidence>
<dbReference type="FunFam" id="2.60.34.10:FF:000014">
    <property type="entry name" value="Chaperone protein DnaK HSP70"/>
    <property type="match status" value="1"/>
</dbReference>
<gene>
    <name evidence="4" type="ORF">DIURU_005333</name>
</gene>
<name>A0A642UI64_DIURU</name>
<keyword evidence="1 3" id="KW-0547">Nucleotide-binding</keyword>
<accession>A0A642UI64</accession>
<dbReference type="CDD" id="cd10234">
    <property type="entry name" value="ASKHA_NBD_HSP70_DnaK-like"/>
    <property type="match status" value="1"/>
</dbReference>
<dbReference type="GO" id="GO:0140662">
    <property type="term" value="F:ATP-dependent protein folding chaperone"/>
    <property type="evidence" value="ECO:0007669"/>
    <property type="project" value="InterPro"/>
</dbReference>
<dbReference type="VEuPathDB" id="FungiDB:DIURU_005333"/>
<sequence>MLRGICGRHAVNRIAKRYNSILGIDLGTTNSAVAVNVAGQPRILDNEDGAATTPSVVAYTDSDVLVGAAAKRQTLINPRNTFFATKRLIGRKFSDAEVQRDIGHVPYKITSDAAGDAVLETDNGRELTPQAIGADILVKMKTIAANHGYTTSRAVVTVPAYFNDSQRSATRESGKEAGLEVVRVVNEPTAAALAYGLRQENDGIVAVFDLGGGTFDISILDIESGIFEVRATHGDTHLGGEDFDIRITNLIIDQIRSESGVDVSGDRLAVTRIREAAEKCKMALDSSAEYTVELPFITDKTHFKATITQKQLHELCQPLVDKTTDPVKRCLRDAGLKPKDIDKVLLVGGMTKMPLVRDHVAKLFQCTPSSAVNPDEAVALGAAVQGAILAGELKDVVLLDVTPLTLGIETYGGIFSPLIPRNTAVPCSVNSMFSTAVDGQTGVEINVYQGERQLAKDNKRIGKFTLGGIPSAPKGVPQISVEFKIDPDGIINVSATDKTPTPDGTPAATDKSASIQVSVDNSLTPEEVEKLVSESQAHATEDTQWRQLYEHCSRADILLQETKDFVARFGHLMDPEQRQAIEGHMASIQAKLDDVRVHGKMMSAQVINDELNLMQRICLTEVQKIASDQQKSSQVKGDE</sequence>
<dbReference type="Proteomes" id="UP000449547">
    <property type="component" value="Unassembled WGS sequence"/>
</dbReference>
<dbReference type="PANTHER" id="PTHR19375">
    <property type="entry name" value="HEAT SHOCK PROTEIN 70KDA"/>
    <property type="match status" value="1"/>
</dbReference>
<dbReference type="EMBL" id="SWFT01000158">
    <property type="protein sequence ID" value="KAA8897356.1"/>
    <property type="molecule type" value="Genomic_DNA"/>
</dbReference>
<dbReference type="Gene3D" id="3.30.420.40">
    <property type="match status" value="2"/>
</dbReference>
<dbReference type="InterPro" id="IPR018181">
    <property type="entry name" value="Heat_shock_70_CS"/>
</dbReference>
<dbReference type="RefSeq" id="XP_034009957.1">
    <property type="nucleotide sequence ID" value="XM_034158304.1"/>
</dbReference>
<evidence type="ECO:0000256" key="3">
    <source>
        <dbReference type="RuleBase" id="RU003322"/>
    </source>
</evidence>
<keyword evidence="5" id="KW-1185">Reference proteome</keyword>
<keyword evidence="2 3" id="KW-0067">ATP-binding</keyword>
<dbReference type="SUPFAM" id="SSF53067">
    <property type="entry name" value="Actin-like ATPase domain"/>
    <property type="match status" value="2"/>
</dbReference>